<sequence>MKVFIINGSPRKEGSSSFVANSLLEKYPEANLINLNDLTFKGCQSCFSCRKNNTFCVVNDDLKDILPELVDADLLIVISPNYYGFISGQLKLFLDRWYCLKDANRVSKFKNGAKMFFVMTQGAQNRDHASLATNWLKKIAEGFNLKYYAYVIPGCGSENVDMAKMKIDDLKMHLNMFV</sequence>
<dbReference type="STRING" id="639282.DEFDS_0060"/>
<dbReference type="AlphaFoldDB" id="D3PAE9"/>
<dbReference type="eggNOG" id="COG0655">
    <property type="taxonomic scope" value="Bacteria"/>
</dbReference>
<dbReference type="GO" id="GO:0016491">
    <property type="term" value="F:oxidoreductase activity"/>
    <property type="evidence" value="ECO:0007669"/>
    <property type="project" value="InterPro"/>
</dbReference>
<dbReference type="PANTHER" id="PTHR43278:SF4">
    <property type="entry name" value="NAD(P)H-DEPENDENT FMN-CONTAINING OXIDOREDUCTASE YWQN-RELATED"/>
    <property type="match status" value="1"/>
</dbReference>
<evidence type="ECO:0000313" key="5">
    <source>
        <dbReference type="Proteomes" id="UP000001520"/>
    </source>
</evidence>
<dbReference type="Pfam" id="PF03358">
    <property type="entry name" value="FMN_red"/>
    <property type="match status" value="1"/>
</dbReference>
<dbReference type="Proteomes" id="UP000001520">
    <property type="component" value="Chromosome"/>
</dbReference>
<evidence type="ECO:0000313" key="4">
    <source>
        <dbReference type="EMBL" id="BAI79572.1"/>
    </source>
</evidence>
<evidence type="ECO:0000259" key="3">
    <source>
        <dbReference type="Pfam" id="PF03358"/>
    </source>
</evidence>
<dbReference type="OrthoDB" id="9805976at2"/>
<dbReference type="PANTHER" id="PTHR43278">
    <property type="entry name" value="NAD(P)H-DEPENDENT FMN-CONTAINING OXIDOREDUCTASE YWQN-RELATED"/>
    <property type="match status" value="1"/>
</dbReference>
<feature type="domain" description="NADPH-dependent FMN reductase-like" evidence="3">
    <location>
        <begin position="1"/>
        <end position="115"/>
    </location>
</feature>
<keyword evidence="2" id="KW-0288">FMN</keyword>
<dbReference type="InterPro" id="IPR029039">
    <property type="entry name" value="Flavoprotein-like_sf"/>
</dbReference>
<dbReference type="HOGENOM" id="CLU_050993_4_2_0"/>
<dbReference type="RefSeq" id="WP_013006820.1">
    <property type="nucleotide sequence ID" value="NC_013939.1"/>
</dbReference>
<dbReference type="SUPFAM" id="SSF52218">
    <property type="entry name" value="Flavoproteins"/>
    <property type="match status" value="1"/>
</dbReference>
<evidence type="ECO:0000256" key="1">
    <source>
        <dbReference type="ARBA" id="ARBA00022630"/>
    </source>
</evidence>
<accession>D3PAE9</accession>
<evidence type="ECO:0000256" key="2">
    <source>
        <dbReference type="ARBA" id="ARBA00022643"/>
    </source>
</evidence>
<keyword evidence="1" id="KW-0285">Flavoprotein</keyword>
<name>D3PAE9_DEFDS</name>
<reference evidence="4 5" key="1">
    <citation type="journal article" date="2010" name="DNA Res.">
        <title>Bacterial lifestyle in a deep-sea hydrothermal vent chimney revealed by the genome sequence of the thermophilic bacterium Deferribacter desulfuricans SSM1.</title>
        <authorList>
            <person name="Takaki Y."/>
            <person name="Shimamura S."/>
            <person name="Nakagawa S."/>
            <person name="Fukuhara Y."/>
            <person name="Horikawa H."/>
            <person name="Ankai A."/>
            <person name="Harada T."/>
            <person name="Hosoyama A."/>
            <person name="Oguchi A."/>
            <person name="Fukui S."/>
            <person name="Fujita N."/>
            <person name="Takami H."/>
            <person name="Takai K."/>
        </authorList>
    </citation>
    <scope>NUCLEOTIDE SEQUENCE [LARGE SCALE GENOMIC DNA]</scope>
    <source>
        <strain evidence="5">DSM 14783 / JCM 11476 / NBRC 101012 / SSM1</strain>
    </source>
</reference>
<dbReference type="InterPro" id="IPR005025">
    <property type="entry name" value="FMN_Rdtase-like_dom"/>
</dbReference>
<dbReference type="InterPro" id="IPR051796">
    <property type="entry name" value="ISF_SsuE-like"/>
</dbReference>
<dbReference type="KEGG" id="ddf:DEFDS_0060"/>
<dbReference type="EMBL" id="AP011529">
    <property type="protein sequence ID" value="BAI79572.1"/>
    <property type="molecule type" value="Genomic_DNA"/>
</dbReference>
<dbReference type="Gene3D" id="3.40.50.360">
    <property type="match status" value="1"/>
</dbReference>
<organism evidence="4 5">
    <name type="scientific">Deferribacter desulfuricans (strain DSM 14783 / JCM 11476 / NBRC 101012 / SSM1)</name>
    <dbReference type="NCBI Taxonomy" id="639282"/>
    <lineage>
        <taxon>Bacteria</taxon>
        <taxon>Pseudomonadati</taxon>
        <taxon>Deferribacterota</taxon>
        <taxon>Deferribacteres</taxon>
        <taxon>Deferribacterales</taxon>
        <taxon>Deferribacteraceae</taxon>
        <taxon>Deferribacter</taxon>
    </lineage>
</organism>
<keyword evidence="5" id="KW-1185">Reference proteome</keyword>
<protein>
    <recommendedName>
        <fullName evidence="3">NADPH-dependent FMN reductase-like domain-containing protein</fullName>
    </recommendedName>
</protein>
<gene>
    <name evidence="4" type="ordered locus">DEFDS_0060</name>
</gene>
<proteinExistence type="predicted"/>